<dbReference type="RefSeq" id="WP_129001891.1">
    <property type="nucleotide sequence ID" value="NZ_SDHZ01000001.1"/>
</dbReference>
<evidence type="ECO:0000313" key="1">
    <source>
        <dbReference type="EMBL" id="RXK86141.1"/>
    </source>
</evidence>
<proteinExistence type="predicted"/>
<organism evidence="1 2">
    <name type="scientific">Filimonas effusa</name>
    <dbReference type="NCBI Taxonomy" id="2508721"/>
    <lineage>
        <taxon>Bacteria</taxon>
        <taxon>Pseudomonadati</taxon>
        <taxon>Bacteroidota</taxon>
        <taxon>Chitinophagia</taxon>
        <taxon>Chitinophagales</taxon>
        <taxon>Chitinophagaceae</taxon>
        <taxon>Filimonas</taxon>
    </lineage>
</organism>
<comment type="caution">
    <text evidence="1">The sequence shown here is derived from an EMBL/GenBank/DDBJ whole genome shotgun (WGS) entry which is preliminary data.</text>
</comment>
<name>A0A4Q1D9U6_9BACT</name>
<sequence length="129" mass="14749">MRNSRYIKLLNNNLISSGKIEMAEDFIHLISEDDSFLIEKKAPPFALLKWLRLELEKKGIIVLVNGSRRDVYPSGMTLVSSMAYVNSLGKQASLDDLVDIFDECTNRTLLSSVQEQELYHEEWLKSIGL</sequence>
<reference evidence="1 2" key="1">
    <citation type="submission" date="2019-01" db="EMBL/GenBank/DDBJ databases">
        <title>Filimonas sp. strain TTM-71.</title>
        <authorList>
            <person name="Chen W.-M."/>
        </authorList>
    </citation>
    <scope>NUCLEOTIDE SEQUENCE [LARGE SCALE GENOMIC DNA]</scope>
    <source>
        <strain evidence="1 2">TTM-71</strain>
    </source>
</reference>
<dbReference type="EMBL" id="SDHZ01000001">
    <property type="protein sequence ID" value="RXK86141.1"/>
    <property type="molecule type" value="Genomic_DNA"/>
</dbReference>
<dbReference type="OrthoDB" id="775526at2"/>
<evidence type="ECO:0000313" key="2">
    <source>
        <dbReference type="Proteomes" id="UP000290545"/>
    </source>
</evidence>
<protein>
    <submittedName>
        <fullName evidence="1">Uncharacterized protein</fullName>
    </submittedName>
</protein>
<dbReference type="AlphaFoldDB" id="A0A4Q1D9U6"/>
<gene>
    <name evidence="1" type="ORF">ESB13_04845</name>
</gene>
<keyword evidence="2" id="KW-1185">Reference proteome</keyword>
<dbReference type="Proteomes" id="UP000290545">
    <property type="component" value="Unassembled WGS sequence"/>
</dbReference>
<accession>A0A4Q1D9U6</accession>